<keyword evidence="3" id="KW-1003">Cell membrane</keyword>
<evidence type="ECO:0000256" key="4">
    <source>
        <dbReference type="ARBA" id="ARBA00022692"/>
    </source>
</evidence>
<dbReference type="GO" id="GO:0015220">
    <property type="term" value="F:choline transmembrane transporter activity"/>
    <property type="evidence" value="ECO:0007669"/>
    <property type="project" value="TreeGrafter"/>
</dbReference>
<comment type="similarity">
    <text evidence="7 8">Belongs to the drug/metabolite transporter (DMT) superfamily. Small multidrug resistance (SMR) (TC 2.A.7.1) family.</text>
</comment>
<keyword evidence="6 9" id="KW-0472">Membrane</keyword>
<dbReference type="PANTHER" id="PTHR30561">
    <property type="entry name" value="SMR FAMILY PROTON-DEPENDENT DRUG EFFLUX TRANSPORTER SUGE"/>
    <property type="match status" value="1"/>
</dbReference>
<comment type="subcellular location">
    <subcellularLocation>
        <location evidence="1 8">Cell membrane</location>
        <topology evidence="1 8">Multi-pass membrane protein</topology>
    </subcellularLocation>
</comment>
<dbReference type="PANTHER" id="PTHR30561:SF1">
    <property type="entry name" value="MULTIDRUG TRANSPORTER EMRE"/>
    <property type="match status" value="1"/>
</dbReference>
<evidence type="ECO:0000256" key="2">
    <source>
        <dbReference type="ARBA" id="ARBA00022448"/>
    </source>
</evidence>
<evidence type="ECO:0000256" key="1">
    <source>
        <dbReference type="ARBA" id="ARBA00004651"/>
    </source>
</evidence>
<dbReference type="GO" id="GO:0015199">
    <property type="term" value="F:amino-acid betaine transmembrane transporter activity"/>
    <property type="evidence" value="ECO:0007669"/>
    <property type="project" value="TreeGrafter"/>
</dbReference>
<dbReference type="RefSeq" id="WP_145891194.1">
    <property type="nucleotide sequence ID" value="NZ_CP032703.1"/>
</dbReference>
<dbReference type="Gene3D" id="1.10.3730.20">
    <property type="match status" value="1"/>
</dbReference>
<evidence type="ECO:0000256" key="3">
    <source>
        <dbReference type="ARBA" id="ARBA00022475"/>
    </source>
</evidence>
<dbReference type="Pfam" id="PF00893">
    <property type="entry name" value="Multi_Drug_Res"/>
    <property type="match status" value="1"/>
</dbReference>
<keyword evidence="4 8" id="KW-0812">Transmembrane</keyword>
<feature type="transmembrane region" description="Helical" evidence="9">
    <location>
        <begin position="33"/>
        <end position="51"/>
    </location>
</feature>
<dbReference type="OrthoDB" id="9808638at2"/>
<dbReference type="Proteomes" id="UP000319411">
    <property type="component" value="Plasmid unnamed1"/>
</dbReference>
<evidence type="ECO:0000256" key="7">
    <source>
        <dbReference type="ARBA" id="ARBA00038032"/>
    </source>
</evidence>
<dbReference type="InterPro" id="IPR000390">
    <property type="entry name" value="Small_drug/metabolite_transptr"/>
</dbReference>
<feature type="transmembrane region" description="Helical" evidence="9">
    <location>
        <begin position="58"/>
        <end position="79"/>
    </location>
</feature>
<dbReference type="GO" id="GO:0031460">
    <property type="term" value="P:glycine betaine transport"/>
    <property type="evidence" value="ECO:0007669"/>
    <property type="project" value="TreeGrafter"/>
</dbReference>
<dbReference type="EMBL" id="CP032703">
    <property type="protein sequence ID" value="QDY43998.1"/>
    <property type="molecule type" value="Genomic_DNA"/>
</dbReference>
<sequence>MNGYLFLAIAILAEVIATTSMKAMAGLSKPLPLVLVIGGYAVAFWMLSLVVQTLPVGVAYATWAGLGIVLVSVASYVLYGQKLDLAALAGMGLIIAGVVVMQLFSKTVGH</sequence>
<evidence type="ECO:0000313" key="10">
    <source>
        <dbReference type="EMBL" id="QDY43998.1"/>
    </source>
</evidence>
<dbReference type="GO" id="GO:0005886">
    <property type="term" value="C:plasma membrane"/>
    <property type="evidence" value="ECO:0007669"/>
    <property type="project" value="UniProtKB-SubCell"/>
</dbReference>
<evidence type="ECO:0000256" key="6">
    <source>
        <dbReference type="ARBA" id="ARBA00023136"/>
    </source>
</evidence>
<dbReference type="InterPro" id="IPR045324">
    <property type="entry name" value="Small_multidrug_res"/>
</dbReference>
<gene>
    <name evidence="10" type="ORF">D8B20_18945</name>
</gene>
<dbReference type="KEGG" id="pdis:D8B20_18945"/>
<keyword evidence="11" id="KW-1185">Reference proteome</keyword>
<dbReference type="FunFam" id="1.10.3730.20:FF:000001">
    <property type="entry name" value="Quaternary ammonium compound resistance transporter SugE"/>
    <property type="match status" value="1"/>
</dbReference>
<evidence type="ECO:0000256" key="5">
    <source>
        <dbReference type="ARBA" id="ARBA00022989"/>
    </source>
</evidence>
<dbReference type="InterPro" id="IPR037185">
    <property type="entry name" value="EmrE-like"/>
</dbReference>
<geneLocation type="plasmid" evidence="10 11">
    <name>unnamed1</name>
</geneLocation>
<name>A0A518XIH6_9GAMM</name>
<organism evidence="10 11">
    <name type="scientific">Candidatus Pantoea soli</name>
    <dbReference type="NCBI Taxonomy" id="3098669"/>
    <lineage>
        <taxon>Bacteria</taxon>
        <taxon>Pseudomonadati</taxon>
        <taxon>Pseudomonadota</taxon>
        <taxon>Gammaproteobacteria</taxon>
        <taxon>Enterobacterales</taxon>
        <taxon>Erwiniaceae</taxon>
        <taxon>Pantoea</taxon>
    </lineage>
</organism>
<keyword evidence="5 9" id="KW-1133">Transmembrane helix</keyword>
<evidence type="ECO:0000256" key="8">
    <source>
        <dbReference type="RuleBase" id="RU003942"/>
    </source>
</evidence>
<dbReference type="AlphaFoldDB" id="A0A518XIH6"/>
<accession>A0A518XIH6</accession>
<dbReference type="SUPFAM" id="SSF103481">
    <property type="entry name" value="Multidrug resistance efflux transporter EmrE"/>
    <property type="match status" value="1"/>
</dbReference>
<dbReference type="GO" id="GO:0015297">
    <property type="term" value="F:antiporter activity"/>
    <property type="evidence" value="ECO:0007669"/>
    <property type="project" value="TreeGrafter"/>
</dbReference>
<dbReference type="GO" id="GO:1990961">
    <property type="term" value="P:xenobiotic detoxification by transmembrane export across the plasma membrane"/>
    <property type="evidence" value="ECO:0007669"/>
    <property type="project" value="UniProtKB-ARBA"/>
</dbReference>
<evidence type="ECO:0000256" key="9">
    <source>
        <dbReference type="SAM" id="Phobius"/>
    </source>
</evidence>
<keyword evidence="10" id="KW-0614">Plasmid</keyword>
<reference evidence="10 11" key="1">
    <citation type="submission" date="2018-10" db="EMBL/GenBank/DDBJ databases">
        <title>Genome Sequencing of Pantoea dispersa DSM 32899.</title>
        <authorList>
            <person name="Nawrath M."/>
            <person name="Ottenheim C."/>
            <person name="Wilm A."/>
            <person name="Zimmermann W."/>
            <person name="Wu J.C."/>
        </authorList>
    </citation>
    <scope>NUCLEOTIDE SEQUENCE [LARGE SCALE GENOMIC DNA]</scope>
    <source>
        <strain evidence="10 11">DSM 32899</strain>
        <plasmid evidence="10 11">unnamed1</plasmid>
    </source>
</reference>
<feature type="transmembrane region" description="Helical" evidence="9">
    <location>
        <begin position="85"/>
        <end position="104"/>
    </location>
</feature>
<evidence type="ECO:0000313" key="11">
    <source>
        <dbReference type="Proteomes" id="UP000319411"/>
    </source>
</evidence>
<protein>
    <submittedName>
        <fullName evidence="10">QacE family quaternary ammonium compound efflux SMR transporter</fullName>
    </submittedName>
</protein>
<keyword evidence="2" id="KW-0813">Transport</keyword>
<proteinExistence type="inferred from homology"/>